<feature type="transmembrane region" description="Helical" evidence="2">
    <location>
        <begin position="108"/>
        <end position="130"/>
    </location>
</feature>
<evidence type="ECO:0000256" key="1">
    <source>
        <dbReference type="SAM" id="MobiDB-lite"/>
    </source>
</evidence>
<evidence type="ECO:0000313" key="4">
    <source>
        <dbReference type="Proteomes" id="UP000186601"/>
    </source>
</evidence>
<dbReference type="Proteomes" id="UP000186601">
    <property type="component" value="Unassembled WGS sequence"/>
</dbReference>
<evidence type="ECO:0000256" key="2">
    <source>
        <dbReference type="SAM" id="Phobius"/>
    </source>
</evidence>
<comment type="caution">
    <text evidence="3">The sequence shown here is derived from an EMBL/GenBank/DDBJ whole genome shotgun (WGS) entry which is preliminary data.</text>
</comment>
<protein>
    <submittedName>
        <fullName evidence="3">Uncharacterized protein</fullName>
    </submittedName>
</protein>
<organism evidence="3 4">
    <name type="scientific">Hermanssonia centrifuga</name>
    <dbReference type="NCBI Taxonomy" id="98765"/>
    <lineage>
        <taxon>Eukaryota</taxon>
        <taxon>Fungi</taxon>
        <taxon>Dikarya</taxon>
        <taxon>Basidiomycota</taxon>
        <taxon>Agaricomycotina</taxon>
        <taxon>Agaricomycetes</taxon>
        <taxon>Polyporales</taxon>
        <taxon>Meruliaceae</taxon>
        <taxon>Hermanssonia</taxon>
    </lineage>
</organism>
<keyword evidence="2" id="KW-0472">Membrane</keyword>
<evidence type="ECO:0000313" key="3">
    <source>
        <dbReference type="EMBL" id="PSS31910.1"/>
    </source>
</evidence>
<feature type="region of interest" description="Disordered" evidence="1">
    <location>
        <begin position="210"/>
        <end position="247"/>
    </location>
</feature>
<name>A0A2R6RPF5_9APHY</name>
<keyword evidence="2" id="KW-0812">Transmembrane</keyword>
<dbReference type="EMBL" id="MLYV02000215">
    <property type="protein sequence ID" value="PSS31910.1"/>
    <property type="molecule type" value="Genomic_DNA"/>
</dbReference>
<proteinExistence type="predicted"/>
<feature type="region of interest" description="Disordered" evidence="1">
    <location>
        <begin position="302"/>
        <end position="339"/>
    </location>
</feature>
<accession>A0A2R6RPF5</accession>
<dbReference type="AlphaFoldDB" id="A0A2R6RPF5"/>
<feature type="compositionally biased region" description="Polar residues" evidence="1">
    <location>
        <begin position="313"/>
        <end position="327"/>
    </location>
</feature>
<sequence length="339" mass="37460">MSQMRSHYVTPSQTLISPPTPLIITPRQYSLPTQTATDDDIPEVDANQDLHSDVNNAPPLSSLRWETGSTQAEIFASLNAARAIASDSASLGIMPASQTTIGSMHPAIVFYSSLGAVFVVLLLSIIVYWLRRERRRPKEQLSTGELYNCMSVAQKWVLPQAHRNADSFTSSPNRINRRRRLLQRRKHSYELPAEQVESLPDYSTTTHAVSIPELSPSESRHSTSTEETYDITSSTRASYGGPHPEPDHDVPPVPSLLEEHRVNNALIALHNLLPRTYHHSGETPATISEITAITRQEADSGIRLVGGRPGPDNHSSSMGVDSSSLHSFGTLPPPYQEYR</sequence>
<gene>
    <name evidence="3" type="ORF">PHLCEN_2v2317</name>
</gene>
<keyword evidence="2" id="KW-1133">Transmembrane helix</keyword>
<keyword evidence="4" id="KW-1185">Reference proteome</keyword>
<reference evidence="3 4" key="1">
    <citation type="submission" date="2018-02" db="EMBL/GenBank/DDBJ databases">
        <title>Genome sequence of the basidiomycete white-rot fungus Phlebia centrifuga.</title>
        <authorList>
            <person name="Granchi Z."/>
            <person name="Peng M."/>
            <person name="de Vries R.P."/>
            <person name="Hilden K."/>
            <person name="Makela M.R."/>
            <person name="Grigoriev I."/>
            <person name="Riley R."/>
        </authorList>
    </citation>
    <scope>NUCLEOTIDE SEQUENCE [LARGE SCALE GENOMIC DNA]</scope>
    <source>
        <strain evidence="3 4">FBCC195</strain>
    </source>
</reference>